<dbReference type="Proteomes" id="UP000694924">
    <property type="component" value="Unplaced"/>
</dbReference>
<reference evidence="2" key="1">
    <citation type="submission" date="2025-08" db="UniProtKB">
        <authorList>
            <consortium name="RefSeq"/>
        </authorList>
    </citation>
    <scope>IDENTIFICATION</scope>
    <source>
        <tissue evidence="2">Whole body</tissue>
    </source>
</reference>
<dbReference type="RefSeq" id="XP_015191552.1">
    <property type="nucleotide sequence ID" value="XM_015336066.1"/>
</dbReference>
<dbReference type="GeneID" id="107074545"/>
<name>A0ABM1JGG4_POLDO</name>
<dbReference type="PANTHER" id="PTHR40552:SF6">
    <property type="entry name" value="FI09606P-RELATED"/>
    <property type="match status" value="1"/>
</dbReference>
<dbReference type="Gene3D" id="3.90.70.120">
    <property type="match status" value="1"/>
</dbReference>
<gene>
    <name evidence="2" type="primary">LOC107074545</name>
</gene>
<organism evidence="1 2">
    <name type="scientific">Polistes dominula</name>
    <name type="common">European paper wasp</name>
    <name type="synonym">Vespa dominula</name>
    <dbReference type="NCBI Taxonomy" id="743375"/>
    <lineage>
        <taxon>Eukaryota</taxon>
        <taxon>Metazoa</taxon>
        <taxon>Ecdysozoa</taxon>
        <taxon>Arthropoda</taxon>
        <taxon>Hexapoda</taxon>
        <taxon>Insecta</taxon>
        <taxon>Pterygota</taxon>
        <taxon>Neoptera</taxon>
        <taxon>Endopterygota</taxon>
        <taxon>Hymenoptera</taxon>
        <taxon>Apocrita</taxon>
        <taxon>Aculeata</taxon>
        <taxon>Vespoidea</taxon>
        <taxon>Vespidae</taxon>
        <taxon>Polistinae</taxon>
        <taxon>Polistini</taxon>
        <taxon>Polistes</taxon>
    </lineage>
</organism>
<dbReference type="PANTHER" id="PTHR40552">
    <property type="entry name" value="AT05186P-RELATED"/>
    <property type="match status" value="1"/>
</dbReference>
<keyword evidence="1" id="KW-1185">Reference proteome</keyword>
<proteinExistence type="predicted"/>
<sequence length="937" mass="111181">MEKESKIDGKIEEVIVNTNKTKSERKKSKKKGKFRMDSCMKDKWTCEENALWRIYMKTYIEREEQLEREDKFKHRKPEKLPKLPRIKSVEEIGTPYKCMPLNAFQFEAETVLPDKLERSKMIRIWRNMRGEREATGLQESLIGVKSLGSKTDNERWPSMWPCDTRDFLAEIEERERLEEKKRKDIYPCDNIEKNVGEKLARQLKEDFAMRKELGHARLPQICPPKLNKFYVDRDAGERPGLVDGDYVIFQLFSKKKGFRVYADVCLRGLKGMHLVELGSSRDRQKTWKFCFYQAVVALLAKTQLRYKYAWSVNIDYIYDHAWMLFTHIGSINIKDKQRLDDIIVYNYKYSVEIELIQEMNDLPRITEIDWNFEENHLKRKQTLNRKELMNVKLEIGSEKIVDEYNMPVHKATKNIEEWFDKLPVQYRNCIFRTTKYSLAFWQDGIFWYLYNPYRCDEFGYWNDDGYACIMKFCTRQSLKRHLIVLLLRAYVYDIPKSKIPVPEYVEPIQVDQNEKEVRVTEENVDTEEEIRDETVEIVEEQKLEEGKTESKNDVFTIQIFHMIYHCCQLNNLKLLERKPKVGTRRVKRKTIDDCPFDPLDWRDPCTIEQEEGGDVNKDEIEKPTWLKLFKISWAKCGPSARKKSSGKDVGSIPRMRWHQYYVEESNKLFSLWGELHITDGMFDRENRGFQAYACYVVCAGMTRIMAPEYWSSKTLDVIIMCGDRYYTLSKLEAEFKSNKPEYSHVSCWNRYLMSHFKIGDTMFEANVLPAICGRLYAKNNKHLWQSLEQMFMKYHFGILTCESYCLGVFKFCGAYYMCDVNSFGPPLFQYGEGAAYLLRATYFYKFMIVLILTINTPECSRFSLNPIEILKVVDLNTTGPADLPIGKPKITDYRVKRNKVVCPYDDDKKRQMRKWKIRRAEERKTINKTCCKTEDDA</sequence>
<evidence type="ECO:0000313" key="2">
    <source>
        <dbReference type="RefSeq" id="XP_015191552.1"/>
    </source>
</evidence>
<accession>A0ABM1JGG4</accession>
<protein>
    <submittedName>
        <fullName evidence="2">Uncharacterized protein LOC107074545</fullName>
    </submittedName>
</protein>
<evidence type="ECO:0000313" key="1">
    <source>
        <dbReference type="Proteomes" id="UP000694924"/>
    </source>
</evidence>